<evidence type="ECO:0000313" key="2">
    <source>
        <dbReference type="Proteomes" id="UP001420932"/>
    </source>
</evidence>
<accession>A0AAP0L250</accession>
<reference evidence="1 2" key="1">
    <citation type="submission" date="2024-01" db="EMBL/GenBank/DDBJ databases">
        <title>Genome assemblies of Stephania.</title>
        <authorList>
            <person name="Yang L."/>
        </authorList>
    </citation>
    <scope>NUCLEOTIDE SEQUENCE [LARGE SCALE GENOMIC DNA]</scope>
    <source>
        <strain evidence="1">YNDBR</strain>
        <tissue evidence="1">Leaf</tissue>
    </source>
</reference>
<keyword evidence="2" id="KW-1185">Reference proteome</keyword>
<dbReference type="Proteomes" id="UP001420932">
    <property type="component" value="Unassembled WGS sequence"/>
</dbReference>
<name>A0AAP0L250_9MAGN</name>
<dbReference type="AlphaFoldDB" id="A0AAP0L250"/>
<dbReference type="EMBL" id="JBBNAF010000002">
    <property type="protein sequence ID" value="KAK9162901.1"/>
    <property type="molecule type" value="Genomic_DNA"/>
</dbReference>
<sequence length="56" mass="6997">MYVSNLFSYTKLYVLKNKICELLEDVMDLHIPKRFMKIWTFFKRENHILVSYIYFN</sequence>
<comment type="caution">
    <text evidence="1">The sequence shown here is derived from an EMBL/GenBank/DDBJ whole genome shotgun (WGS) entry which is preliminary data.</text>
</comment>
<organism evidence="1 2">
    <name type="scientific">Stephania yunnanensis</name>
    <dbReference type="NCBI Taxonomy" id="152371"/>
    <lineage>
        <taxon>Eukaryota</taxon>
        <taxon>Viridiplantae</taxon>
        <taxon>Streptophyta</taxon>
        <taxon>Embryophyta</taxon>
        <taxon>Tracheophyta</taxon>
        <taxon>Spermatophyta</taxon>
        <taxon>Magnoliopsida</taxon>
        <taxon>Ranunculales</taxon>
        <taxon>Menispermaceae</taxon>
        <taxon>Menispermoideae</taxon>
        <taxon>Cissampelideae</taxon>
        <taxon>Stephania</taxon>
    </lineage>
</organism>
<protein>
    <submittedName>
        <fullName evidence="1">Uncharacterized protein</fullName>
    </submittedName>
</protein>
<proteinExistence type="predicted"/>
<evidence type="ECO:0000313" key="1">
    <source>
        <dbReference type="EMBL" id="KAK9162901.1"/>
    </source>
</evidence>
<gene>
    <name evidence="1" type="ORF">Syun_003803</name>
</gene>